<dbReference type="EMBL" id="CP035952">
    <property type="protein sequence ID" value="QBF26299.1"/>
    <property type="molecule type" value="Genomic_DNA"/>
</dbReference>
<dbReference type="AlphaFoldDB" id="A0A411MI06"/>
<evidence type="ECO:0000313" key="2">
    <source>
        <dbReference type="Proteomes" id="UP000291130"/>
    </source>
</evidence>
<dbReference type="KEGG" id="ptk:EXN22_11570"/>
<protein>
    <submittedName>
        <fullName evidence="1">DUF3313 domain-containing protein</fullName>
    </submittedName>
</protein>
<dbReference type="Pfam" id="PF11769">
    <property type="entry name" value="DUF3313"/>
    <property type="match status" value="1"/>
</dbReference>
<sequence>MRKQLIVPLLSVSLLLAGCSQNKVSPKEYSGFLRNYDQLSEHKTASGDSVLRWVSPSLRMERYSQVYIAPSQFYPRPEASKRIPASTLTAVTGYYDAALKRELGKVLNLVEEPGPHTLIIRPAITSVGAYTQALHFYEYLPVTLVAAGVSSAVGIRDLDSVIATEAAFLDGGSRTVVAEVVRKGTGLPLENDDQVMTADNLKVVLDGWARDWRQAAETLKQQKQAAVTGQKSTAP</sequence>
<dbReference type="InterPro" id="IPR021747">
    <property type="entry name" value="DUF3313"/>
</dbReference>
<dbReference type="OrthoDB" id="6192874at2"/>
<dbReference type="PROSITE" id="PS51257">
    <property type="entry name" value="PROKAR_LIPOPROTEIN"/>
    <property type="match status" value="1"/>
</dbReference>
<reference evidence="1 2" key="1">
    <citation type="submission" date="2019-02" db="EMBL/GenBank/DDBJ databases">
        <title>Complete genome sequence of Pseudomonas sp. SNU WT1 isolated from rainbow trout.</title>
        <authorList>
            <person name="Oh W.T."/>
            <person name="Park S.C."/>
        </authorList>
    </citation>
    <scope>NUCLEOTIDE SEQUENCE [LARGE SCALE GENOMIC DNA]</scope>
    <source>
        <strain evidence="1 2">SNU WT1</strain>
    </source>
</reference>
<keyword evidence="2" id="KW-1185">Reference proteome</keyword>
<proteinExistence type="predicted"/>
<dbReference type="Proteomes" id="UP000291130">
    <property type="component" value="Chromosome"/>
</dbReference>
<organism evidence="1 2">
    <name type="scientific">Pseudomonas tructae</name>
    <dbReference type="NCBI Taxonomy" id="2518644"/>
    <lineage>
        <taxon>Bacteria</taxon>
        <taxon>Pseudomonadati</taxon>
        <taxon>Pseudomonadota</taxon>
        <taxon>Gammaproteobacteria</taxon>
        <taxon>Pseudomonadales</taxon>
        <taxon>Pseudomonadaceae</taxon>
        <taxon>Pseudomonas</taxon>
    </lineage>
</organism>
<dbReference type="RefSeq" id="WP_130264168.1">
    <property type="nucleotide sequence ID" value="NZ_CP035952.1"/>
</dbReference>
<name>A0A411MI06_9PSED</name>
<evidence type="ECO:0000313" key="1">
    <source>
        <dbReference type="EMBL" id="QBF26299.1"/>
    </source>
</evidence>
<accession>A0A411MI06</accession>
<gene>
    <name evidence="1" type="ORF">EXN22_11570</name>
</gene>